<gene>
    <name evidence="9" type="ORF">C2L65_42995</name>
</gene>
<dbReference type="KEGG" id="pter:C2L65_42995"/>
<dbReference type="PANTHER" id="PTHR43045:SF7">
    <property type="entry name" value="MAJOR FACILITATOR SUPERFAMILY TRANSPORTER"/>
    <property type="match status" value="1"/>
</dbReference>
<dbReference type="SUPFAM" id="SSF103473">
    <property type="entry name" value="MFS general substrate transporter"/>
    <property type="match status" value="1"/>
</dbReference>
<dbReference type="PANTHER" id="PTHR43045">
    <property type="entry name" value="SHIKIMATE TRANSPORTER"/>
    <property type="match status" value="1"/>
</dbReference>
<reference evidence="9 10" key="1">
    <citation type="submission" date="2018-01" db="EMBL/GenBank/DDBJ databases">
        <title>Species boundaries and ecological features among Paraburkholderia terrae DSMZ17804T, P. hospita DSMZ17164T and P. caribensis DSMZ13236T.</title>
        <authorList>
            <person name="Pratama A.A."/>
        </authorList>
    </citation>
    <scope>NUCLEOTIDE SEQUENCE [LARGE SCALE GENOMIC DNA]</scope>
    <source>
        <strain evidence="9 10">DSM 17804</strain>
    </source>
</reference>
<proteinExistence type="predicted"/>
<feature type="transmembrane region" description="Helical" evidence="7">
    <location>
        <begin position="233"/>
        <end position="253"/>
    </location>
</feature>
<feature type="transmembrane region" description="Helical" evidence="7">
    <location>
        <begin position="273"/>
        <end position="291"/>
    </location>
</feature>
<feature type="transmembrane region" description="Helical" evidence="7">
    <location>
        <begin position="489"/>
        <end position="507"/>
    </location>
</feature>
<sequence length="541" mass="58438">MTSDERKIIFASSLGTVFEWYDFYLYGSLAAVVGKQFFSGVNETAAFIFALLAFAAGFAVRPFGALVFGRIGDMVGRKYTFLVTILLMGTSTFLVGVLPSYASIGITAPVLLIVLRLVQGLALGGEYGGAATYVAEHAPGHKRGGYTAWIQTTATLGFFLSLLVILGTRLIAGESAFADWAWRIPFVFSVILVSISVWIRMTLSESPVFLKMKAENTTSKAPIKEAFGEWKNVRLVLIALFGVVAGQAVIWYAGQFYALFFLTQTLKVNPVTANLLIAAALLIGTPMIVFFGSLSDRIGRKPVMLLGFLLAIVFYFPIFHGLTKFANPTLYATQESAPVTVVADPTSCSFQFNPVGTSSFSKSCDIAKSFLARSAVNYSNEEAPAGTVAYVRVGNTRIDSVDIAGVGNKEGAKQVRDFEGKLGTLIKSVGYPTIADPKLINYPMVLLMLIGLVLTVAMVYGPIAATLVELFPTRIRYTAMSLPYHIGNGWFGGFLPTTAFALVAATGNIYAGVWYPVVIAAVSLVIGFFFLPETRQRSIID</sequence>
<feature type="transmembrane region" description="Helical" evidence="7">
    <location>
        <begin position="513"/>
        <end position="531"/>
    </location>
</feature>
<feature type="transmembrane region" description="Helical" evidence="7">
    <location>
        <begin position="44"/>
        <end position="67"/>
    </location>
</feature>
<dbReference type="OrthoDB" id="6766492at2"/>
<feature type="transmembrane region" description="Helical" evidence="7">
    <location>
        <begin position="79"/>
        <end position="98"/>
    </location>
</feature>
<dbReference type="EMBL" id="CP026114">
    <property type="protein sequence ID" value="AUT66455.1"/>
    <property type="molecule type" value="Genomic_DNA"/>
</dbReference>
<dbReference type="Proteomes" id="UP000243502">
    <property type="component" value="Chromosome 4"/>
</dbReference>
<evidence type="ECO:0000256" key="2">
    <source>
        <dbReference type="ARBA" id="ARBA00022448"/>
    </source>
</evidence>
<dbReference type="InterPro" id="IPR036259">
    <property type="entry name" value="MFS_trans_sf"/>
</dbReference>
<keyword evidence="3" id="KW-1003">Cell membrane</keyword>
<dbReference type="PROSITE" id="PS50850">
    <property type="entry name" value="MFS"/>
    <property type="match status" value="1"/>
</dbReference>
<evidence type="ECO:0000256" key="6">
    <source>
        <dbReference type="ARBA" id="ARBA00023136"/>
    </source>
</evidence>
<evidence type="ECO:0000313" key="9">
    <source>
        <dbReference type="EMBL" id="AUT66455.1"/>
    </source>
</evidence>
<protein>
    <submittedName>
        <fullName evidence="9">MFS transporter</fullName>
    </submittedName>
</protein>
<evidence type="ECO:0000256" key="5">
    <source>
        <dbReference type="ARBA" id="ARBA00022989"/>
    </source>
</evidence>
<comment type="subcellular location">
    <subcellularLocation>
        <location evidence="1">Cell membrane</location>
        <topology evidence="1">Multi-pass membrane protein</topology>
    </subcellularLocation>
</comment>
<dbReference type="Pfam" id="PF00083">
    <property type="entry name" value="Sugar_tr"/>
    <property type="match status" value="2"/>
</dbReference>
<evidence type="ECO:0000256" key="4">
    <source>
        <dbReference type="ARBA" id="ARBA00022692"/>
    </source>
</evidence>
<keyword evidence="4 7" id="KW-0812">Transmembrane</keyword>
<evidence type="ECO:0000256" key="7">
    <source>
        <dbReference type="SAM" id="Phobius"/>
    </source>
</evidence>
<dbReference type="Gene3D" id="1.20.1250.20">
    <property type="entry name" value="MFS general substrate transporter like domains"/>
    <property type="match status" value="2"/>
</dbReference>
<feature type="transmembrane region" description="Helical" evidence="7">
    <location>
        <begin position="104"/>
        <end position="125"/>
    </location>
</feature>
<evidence type="ECO:0000256" key="3">
    <source>
        <dbReference type="ARBA" id="ARBA00022475"/>
    </source>
</evidence>
<feature type="transmembrane region" description="Helical" evidence="7">
    <location>
        <begin position="146"/>
        <end position="168"/>
    </location>
</feature>
<dbReference type="CDD" id="cd17369">
    <property type="entry name" value="MFS_ShiA_like"/>
    <property type="match status" value="1"/>
</dbReference>
<dbReference type="AlphaFoldDB" id="A0A2I8F3N0"/>
<dbReference type="RefSeq" id="WP_042305880.1">
    <property type="nucleotide sequence ID" value="NZ_CP026114.1"/>
</dbReference>
<dbReference type="InterPro" id="IPR005828">
    <property type="entry name" value="MFS_sugar_transport-like"/>
</dbReference>
<dbReference type="PROSITE" id="PS00217">
    <property type="entry name" value="SUGAR_TRANSPORT_2"/>
    <property type="match status" value="1"/>
</dbReference>
<feature type="domain" description="Major facilitator superfamily (MFS) profile" evidence="8">
    <location>
        <begin position="8"/>
        <end position="535"/>
    </location>
</feature>
<feature type="transmembrane region" description="Helical" evidence="7">
    <location>
        <begin position="303"/>
        <end position="322"/>
    </location>
</feature>
<evidence type="ECO:0000313" key="10">
    <source>
        <dbReference type="Proteomes" id="UP000243502"/>
    </source>
</evidence>
<evidence type="ECO:0000259" key="8">
    <source>
        <dbReference type="PROSITE" id="PS50850"/>
    </source>
</evidence>
<dbReference type="InterPro" id="IPR020846">
    <property type="entry name" value="MFS_dom"/>
</dbReference>
<dbReference type="GO" id="GO:0022857">
    <property type="term" value="F:transmembrane transporter activity"/>
    <property type="evidence" value="ECO:0007669"/>
    <property type="project" value="InterPro"/>
</dbReference>
<keyword evidence="2" id="KW-0813">Transport</keyword>
<keyword evidence="6 7" id="KW-0472">Membrane</keyword>
<evidence type="ECO:0000256" key="1">
    <source>
        <dbReference type="ARBA" id="ARBA00004651"/>
    </source>
</evidence>
<organism evidence="9 10">
    <name type="scientific">Paraburkholderia terrae</name>
    <dbReference type="NCBI Taxonomy" id="311230"/>
    <lineage>
        <taxon>Bacteria</taxon>
        <taxon>Pseudomonadati</taxon>
        <taxon>Pseudomonadota</taxon>
        <taxon>Betaproteobacteria</taxon>
        <taxon>Burkholderiales</taxon>
        <taxon>Burkholderiaceae</taxon>
        <taxon>Paraburkholderia</taxon>
    </lineage>
</organism>
<keyword evidence="5 7" id="KW-1133">Transmembrane helix</keyword>
<name>A0A2I8F3N0_9BURK</name>
<feature type="transmembrane region" description="Helical" evidence="7">
    <location>
        <begin position="445"/>
        <end position="468"/>
    </location>
</feature>
<feature type="transmembrane region" description="Helical" evidence="7">
    <location>
        <begin position="180"/>
        <end position="203"/>
    </location>
</feature>
<dbReference type="GO" id="GO:0005886">
    <property type="term" value="C:plasma membrane"/>
    <property type="evidence" value="ECO:0007669"/>
    <property type="project" value="UniProtKB-SubCell"/>
</dbReference>
<accession>A0A2I8F3N0</accession>
<dbReference type="InterPro" id="IPR005829">
    <property type="entry name" value="Sugar_transporter_CS"/>
</dbReference>